<accession>A0A835V8S3</accession>
<dbReference type="OrthoDB" id="329835at2759"/>
<evidence type="ECO:0000313" key="2">
    <source>
        <dbReference type="EMBL" id="KAG0488693.1"/>
    </source>
</evidence>
<name>A0A835V8S3_VANPL</name>
<dbReference type="AlphaFoldDB" id="A0A835V8S3"/>
<protein>
    <submittedName>
        <fullName evidence="2">Uncharacterized protein</fullName>
    </submittedName>
</protein>
<feature type="compositionally biased region" description="Pro residues" evidence="1">
    <location>
        <begin position="1"/>
        <end position="11"/>
    </location>
</feature>
<sequence>MGPRTLPPLPRPSRSRPSSPTSEARSLVSLIRCSDHTTNDVLEEPKSRISLTFRNGGDAGKPPMAFADELFFNGFLVPQALRSSSCRRVYKFPERQSAQKSA</sequence>
<proteinExistence type="predicted"/>
<gene>
    <name evidence="2" type="ORF">HPP92_007504</name>
</gene>
<evidence type="ECO:0000313" key="3">
    <source>
        <dbReference type="Proteomes" id="UP000636800"/>
    </source>
</evidence>
<organism evidence="2 3">
    <name type="scientific">Vanilla planifolia</name>
    <name type="common">Vanilla</name>
    <dbReference type="NCBI Taxonomy" id="51239"/>
    <lineage>
        <taxon>Eukaryota</taxon>
        <taxon>Viridiplantae</taxon>
        <taxon>Streptophyta</taxon>
        <taxon>Embryophyta</taxon>
        <taxon>Tracheophyta</taxon>
        <taxon>Spermatophyta</taxon>
        <taxon>Magnoliopsida</taxon>
        <taxon>Liliopsida</taxon>
        <taxon>Asparagales</taxon>
        <taxon>Orchidaceae</taxon>
        <taxon>Vanilloideae</taxon>
        <taxon>Vanilleae</taxon>
        <taxon>Vanilla</taxon>
    </lineage>
</organism>
<dbReference type="Proteomes" id="UP000636800">
    <property type="component" value="Chromosome 3"/>
</dbReference>
<comment type="caution">
    <text evidence="2">The sequence shown here is derived from an EMBL/GenBank/DDBJ whole genome shotgun (WGS) entry which is preliminary data.</text>
</comment>
<dbReference type="EMBL" id="JADCNL010000003">
    <property type="protein sequence ID" value="KAG0488693.1"/>
    <property type="molecule type" value="Genomic_DNA"/>
</dbReference>
<evidence type="ECO:0000256" key="1">
    <source>
        <dbReference type="SAM" id="MobiDB-lite"/>
    </source>
</evidence>
<keyword evidence="3" id="KW-1185">Reference proteome</keyword>
<reference evidence="2 3" key="1">
    <citation type="journal article" date="2020" name="Nat. Food">
        <title>A phased Vanilla planifolia genome enables genetic improvement of flavour and production.</title>
        <authorList>
            <person name="Hasing T."/>
            <person name="Tang H."/>
            <person name="Brym M."/>
            <person name="Khazi F."/>
            <person name="Huang T."/>
            <person name="Chambers A.H."/>
        </authorList>
    </citation>
    <scope>NUCLEOTIDE SEQUENCE [LARGE SCALE GENOMIC DNA]</scope>
    <source>
        <tissue evidence="2">Leaf</tissue>
    </source>
</reference>
<feature type="region of interest" description="Disordered" evidence="1">
    <location>
        <begin position="1"/>
        <end position="26"/>
    </location>
</feature>